<evidence type="ECO:0000313" key="13">
    <source>
        <dbReference type="EMBL" id="VTS86971.1"/>
    </source>
</evidence>
<evidence type="ECO:0000256" key="10">
    <source>
        <dbReference type="ARBA" id="ARBA00032873"/>
    </source>
</evidence>
<dbReference type="Pfam" id="PF00348">
    <property type="entry name" value="polyprenyl_synt"/>
    <property type="match status" value="1"/>
</dbReference>
<dbReference type="PROSITE" id="PS00723">
    <property type="entry name" value="POLYPRENYL_SYNTHASE_1"/>
    <property type="match status" value="1"/>
</dbReference>
<evidence type="ECO:0000256" key="8">
    <source>
        <dbReference type="ARBA" id="ARBA00023229"/>
    </source>
</evidence>
<dbReference type="Gene3D" id="1.10.600.10">
    <property type="entry name" value="Farnesyl Diphosphate Synthase"/>
    <property type="match status" value="1"/>
</dbReference>
<evidence type="ECO:0000313" key="14">
    <source>
        <dbReference type="Proteomes" id="UP000373301"/>
    </source>
</evidence>
<dbReference type="CDD" id="cd00685">
    <property type="entry name" value="Trans_IPPS_HT"/>
    <property type="match status" value="1"/>
</dbReference>
<evidence type="ECO:0000256" key="2">
    <source>
        <dbReference type="ARBA" id="ARBA00006706"/>
    </source>
</evidence>
<dbReference type="FunFam" id="1.10.600.10:FF:000001">
    <property type="entry name" value="Geranylgeranyl diphosphate synthase"/>
    <property type="match status" value="1"/>
</dbReference>
<keyword evidence="5 12" id="KW-0808">Transferase</keyword>
<dbReference type="PANTHER" id="PTHR43281:SF1">
    <property type="entry name" value="FARNESYL DIPHOSPHATE SYNTHASE"/>
    <property type="match status" value="1"/>
</dbReference>
<dbReference type="SFLD" id="SFLDG01017">
    <property type="entry name" value="Polyprenyl_Transferase_Like"/>
    <property type="match status" value="1"/>
</dbReference>
<keyword evidence="7" id="KW-0460">Magnesium</keyword>
<comment type="similarity">
    <text evidence="2 12">Belongs to the FPP/GGPP synthase family.</text>
</comment>
<dbReference type="SFLD" id="SFLDS00005">
    <property type="entry name" value="Isoprenoid_Synthase_Type_I"/>
    <property type="match status" value="1"/>
</dbReference>
<dbReference type="InterPro" id="IPR000092">
    <property type="entry name" value="Polyprenyl_synt"/>
</dbReference>
<evidence type="ECO:0000256" key="9">
    <source>
        <dbReference type="ARBA" id="ARBA00032380"/>
    </source>
</evidence>
<gene>
    <name evidence="13" type="primary">fps</name>
    <name evidence="13" type="ORF">NCTC7982_02109</name>
</gene>
<dbReference type="InterPro" id="IPR033749">
    <property type="entry name" value="Polyprenyl_synt_CS"/>
</dbReference>
<evidence type="ECO:0000256" key="1">
    <source>
        <dbReference type="ARBA" id="ARBA00001946"/>
    </source>
</evidence>
<dbReference type="GO" id="GO:0005737">
    <property type="term" value="C:cytoplasm"/>
    <property type="evidence" value="ECO:0007669"/>
    <property type="project" value="UniProtKB-ARBA"/>
</dbReference>
<evidence type="ECO:0000256" key="4">
    <source>
        <dbReference type="ARBA" id="ARBA00015100"/>
    </source>
</evidence>
<dbReference type="NCBIfam" id="NF045485">
    <property type="entry name" value="FPPsyn"/>
    <property type="match status" value="1"/>
</dbReference>
<dbReference type="Proteomes" id="UP000373301">
    <property type="component" value="Unassembled WGS sequence"/>
</dbReference>
<name>A0A9X9QS42_STRDY</name>
<accession>A0A9X9QS42</accession>
<evidence type="ECO:0000256" key="7">
    <source>
        <dbReference type="ARBA" id="ARBA00022842"/>
    </source>
</evidence>
<protein>
    <recommendedName>
        <fullName evidence="4">Farnesyl diphosphate synthase</fullName>
        <ecNumber evidence="3">2.5.1.10</ecNumber>
    </recommendedName>
    <alternativeName>
        <fullName evidence="10">(2E,6E)-farnesyl diphosphate synthase</fullName>
    </alternativeName>
    <alternativeName>
        <fullName evidence="9">Geranyltranstransferase</fullName>
    </alternativeName>
</protein>
<dbReference type="SUPFAM" id="SSF48576">
    <property type="entry name" value="Terpenoid synthases"/>
    <property type="match status" value="1"/>
</dbReference>
<reference evidence="13 14" key="1">
    <citation type="submission" date="2019-05" db="EMBL/GenBank/DDBJ databases">
        <authorList>
            <consortium name="Pathogen Informatics"/>
        </authorList>
    </citation>
    <scope>NUCLEOTIDE SEQUENCE [LARGE SCALE GENOMIC DNA]</scope>
    <source>
        <strain evidence="13 14">NCTC7982</strain>
    </source>
</reference>
<evidence type="ECO:0000256" key="12">
    <source>
        <dbReference type="RuleBase" id="RU004466"/>
    </source>
</evidence>
<dbReference type="RefSeq" id="WP_143927733.1">
    <property type="nucleotide sequence ID" value="NZ_CABEIM010000003.1"/>
</dbReference>
<evidence type="ECO:0000256" key="3">
    <source>
        <dbReference type="ARBA" id="ARBA00012439"/>
    </source>
</evidence>
<dbReference type="GO" id="GO:0016114">
    <property type="term" value="P:terpenoid biosynthetic process"/>
    <property type="evidence" value="ECO:0007669"/>
    <property type="project" value="UniProtKB-ARBA"/>
</dbReference>
<dbReference type="EC" id="2.5.1.10" evidence="3"/>
<dbReference type="AlphaFoldDB" id="A0A9X9QS42"/>
<dbReference type="PROSITE" id="PS00444">
    <property type="entry name" value="POLYPRENYL_SYNTHASE_2"/>
    <property type="match status" value="1"/>
</dbReference>
<sequence length="290" mass="31763">MDKLARIDEAIRRYYKTTSNGVSEELIDAILYSVDSGGKRIRPLILLEMIEGFGVSLQNAHFDLAAALEMIHTGSLIHDDLPAMDNDDYRRGRLTNHKQFGEATAILAGDSLFLDPFGLIAQAELNSEVKVALIQELSLASGTFGMVGGQMLDMKGENQALSLPQLSLIHLNKTGKLLAFPFKAAALVTEQAIIVRQQLEQAGMLIGHAFQIRDDILDVTASFEDLGKTPKKDLFAEKATYPSLLGLEASYQLLAESLDQALTIFQTLESDVGFKPQTITKLIEGLRLNA</sequence>
<dbReference type="InterPro" id="IPR008949">
    <property type="entry name" value="Isoprenoid_synthase_dom_sf"/>
</dbReference>
<dbReference type="InterPro" id="IPR053378">
    <property type="entry name" value="Prenyl_diphosphate_synthase"/>
</dbReference>
<proteinExistence type="inferred from homology"/>
<comment type="cofactor">
    <cofactor evidence="1">
        <name>Mg(2+)</name>
        <dbReference type="ChEBI" id="CHEBI:18420"/>
    </cofactor>
</comment>
<comment type="catalytic activity">
    <reaction evidence="11">
        <text>isopentenyl diphosphate + (2E)-geranyl diphosphate = (2E,6E)-farnesyl diphosphate + diphosphate</text>
        <dbReference type="Rhea" id="RHEA:19361"/>
        <dbReference type="ChEBI" id="CHEBI:33019"/>
        <dbReference type="ChEBI" id="CHEBI:58057"/>
        <dbReference type="ChEBI" id="CHEBI:128769"/>
        <dbReference type="ChEBI" id="CHEBI:175763"/>
        <dbReference type="EC" id="2.5.1.10"/>
    </reaction>
</comment>
<organism evidence="13 14">
    <name type="scientific">Streptococcus dysgalactiae</name>
    <dbReference type="NCBI Taxonomy" id="1334"/>
    <lineage>
        <taxon>Bacteria</taxon>
        <taxon>Bacillati</taxon>
        <taxon>Bacillota</taxon>
        <taxon>Bacilli</taxon>
        <taxon>Lactobacillales</taxon>
        <taxon>Streptococcaceae</taxon>
        <taxon>Streptococcus</taxon>
    </lineage>
</organism>
<dbReference type="EMBL" id="CABEIM010000003">
    <property type="protein sequence ID" value="VTS86971.1"/>
    <property type="molecule type" value="Genomic_DNA"/>
</dbReference>
<keyword evidence="8" id="KW-0414">Isoprene biosynthesis</keyword>
<dbReference type="GO" id="GO:0046872">
    <property type="term" value="F:metal ion binding"/>
    <property type="evidence" value="ECO:0007669"/>
    <property type="project" value="UniProtKB-KW"/>
</dbReference>
<comment type="caution">
    <text evidence="13">The sequence shown here is derived from an EMBL/GenBank/DDBJ whole genome shotgun (WGS) entry which is preliminary data.</text>
</comment>
<evidence type="ECO:0000256" key="5">
    <source>
        <dbReference type="ARBA" id="ARBA00022679"/>
    </source>
</evidence>
<evidence type="ECO:0000256" key="11">
    <source>
        <dbReference type="ARBA" id="ARBA00049399"/>
    </source>
</evidence>
<evidence type="ECO:0000256" key="6">
    <source>
        <dbReference type="ARBA" id="ARBA00022723"/>
    </source>
</evidence>
<dbReference type="GO" id="GO:0004337">
    <property type="term" value="F:(2E,6E)-farnesyl diphosphate synthase activity"/>
    <property type="evidence" value="ECO:0007669"/>
    <property type="project" value="UniProtKB-EC"/>
</dbReference>
<keyword evidence="6" id="KW-0479">Metal-binding</keyword>
<dbReference type="PANTHER" id="PTHR43281">
    <property type="entry name" value="FARNESYL DIPHOSPHATE SYNTHASE"/>
    <property type="match status" value="1"/>
</dbReference>